<dbReference type="Proteomes" id="UP000238634">
    <property type="component" value="Unassembled WGS sequence"/>
</dbReference>
<reference evidence="1 2" key="2">
    <citation type="submission" date="2018-03" db="EMBL/GenBank/DDBJ databases">
        <title>The ancient ancestry and fast evolution of plastids.</title>
        <authorList>
            <person name="Moore K.R."/>
            <person name="Magnabosco C."/>
            <person name="Momper L."/>
            <person name="Gold D.A."/>
            <person name="Bosak T."/>
            <person name="Fournier G.P."/>
        </authorList>
    </citation>
    <scope>NUCLEOTIDE SEQUENCE [LARGE SCALE GENOMIC DNA]</scope>
    <source>
        <strain evidence="1 2">ULC007</strain>
    </source>
</reference>
<evidence type="ECO:0000313" key="2">
    <source>
        <dbReference type="Proteomes" id="UP000238634"/>
    </source>
</evidence>
<protein>
    <submittedName>
        <fullName evidence="1">Uncharacterized protein</fullName>
    </submittedName>
</protein>
<dbReference type="OrthoDB" id="530515at2"/>
<dbReference type="STRING" id="1920490.GCA_001895925_04464"/>
<comment type="caution">
    <text evidence="1">The sequence shown here is derived from an EMBL/GenBank/DDBJ whole genome shotgun (WGS) entry which is preliminary data.</text>
</comment>
<name>A0A2T1DFI2_9CYAN</name>
<accession>A0A2T1DFI2</accession>
<organism evidence="1 2">
    <name type="scientific">Phormidesmis priestleyi ULC007</name>
    <dbReference type="NCBI Taxonomy" id="1920490"/>
    <lineage>
        <taxon>Bacteria</taxon>
        <taxon>Bacillati</taxon>
        <taxon>Cyanobacteriota</taxon>
        <taxon>Cyanophyceae</taxon>
        <taxon>Leptolyngbyales</taxon>
        <taxon>Leptolyngbyaceae</taxon>
        <taxon>Phormidesmis</taxon>
    </lineage>
</organism>
<dbReference type="EMBL" id="PVWG01000011">
    <property type="protein sequence ID" value="PSB19252.1"/>
    <property type="molecule type" value="Genomic_DNA"/>
</dbReference>
<keyword evidence="2" id="KW-1185">Reference proteome</keyword>
<reference evidence="1 2" key="1">
    <citation type="submission" date="2018-02" db="EMBL/GenBank/DDBJ databases">
        <authorList>
            <person name="Cohen D.B."/>
            <person name="Kent A.D."/>
        </authorList>
    </citation>
    <scope>NUCLEOTIDE SEQUENCE [LARGE SCALE GENOMIC DNA]</scope>
    <source>
        <strain evidence="1 2">ULC007</strain>
    </source>
</reference>
<evidence type="ECO:0000313" key="1">
    <source>
        <dbReference type="EMBL" id="PSB19252.1"/>
    </source>
</evidence>
<gene>
    <name evidence="1" type="ORF">C7B65_11805</name>
</gene>
<proteinExistence type="predicted"/>
<dbReference type="RefSeq" id="WP_073071299.1">
    <property type="nucleotide sequence ID" value="NZ_MPPI01000011.1"/>
</dbReference>
<dbReference type="AlphaFoldDB" id="A0A2T1DFI2"/>
<sequence length="123" mass="14715">MELSIERDRLRIDLNPWERILAFFFNQTLEIPLNHIRQATISKPETDWKDVRLPGTFLPGVIKAGTYYTSHGREFWYATHDENYLTLELDDEFYKKIVLTIEQNQIWRDRINQEKGAIAPFDQ</sequence>